<reference evidence="11 12" key="1">
    <citation type="submission" date="2019-09" db="EMBL/GenBank/DDBJ databases">
        <title>Arthrobacter zafarii sp. nov., a moderately thermotolerant and halotolerant actinobacterium isolated from Cholistan desert soil of Pakistan.</title>
        <authorList>
            <person name="Amin A."/>
            <person name="Ahmed I."/>
            <person name="Khalid N."/>
            <person name="Schumann P."/>
            <person name="Busse H.J."/>
            <person name="Khan I.U."/>
            <person name="Li S."/>
            <person name="Li W.J."/>
        </authorList>
    </citation>
    <scope>NUCLEOTIDE SEQUENCE [LARGE SCALE GENOMIC DNA]</scope>
    <source>
        <strain evidence="11 12">NCCP-1664</strain>
    </source>
</reference>
<comment type="cofactor">
    <cofactor evidence="8">
        <name>Zn(2+)</name>
        <dbReference type="ChEBI" id="CHEBI:29105"/>
    </cofactor>
    <text evidence="8">Binds 1 zinc ion per subunit.</text>
</comment>
<comment type="similarity">
    <text evidence="1">Belongs to the cytidine and deoxycytidylate deaminase family. ADAT2 subfamily.</text>
</comment>
<comment type="caution">
    <text evidence="11">The sequence shown here is derived from an EMBL/GenBank/DDBJ whole genome shotgun (WGS) entry which is preliminary data.</text>
</comment>
<dbReference type="PROSITE" id="PS00903">
    <property type="entry name" value="CYT_DCMP_DEAMINASES_1"/>
    <property type="match status" value="1"/>
</dbReference>
<feature type="binding site" evidence="8">
    <location>
        <position position="89"/>
    </location>
    <ligand>
        <name>Zn(2+)</name>
        <dbReference type="ChEBI" id="CHEBI:29105"/>
        <note>catalytic</note>
    </ligand>
</feature>
<dbReference type="Pfam" id="PF00383">
    <property type="entry name" value="dCMP_cyt_deam_1"/>
    <property type="match status" value="1"/>
</dbReference>
<dbReference type="GO" id="GO:0008270">
    <property type="term" value="F:zinc ion binding"/>
    <property type="evidence" value="ECO:0007669"/>
    <property type="project" value="UniProtKB-UniRule"/>
</dbReference>
<feature type="domain" description="CMP/dCMP-type deaminase" evidence="10">
    <location>
        <begin position="37"/>
        <end position="155"/>
    </location>
</feature>
<dbReference type="SUPFAM" id="SSF53927">
    <property type="entry name" value="Cytidine deaminase-like"/>
    <property type="match status" value="1"/>
</dbReference>
<gene>
    <name evidence="8" type="primary">tadA</name>
    <name evidence="11" type="ORF">NCCP1664_13240</name>
</gene>
<accession>A0A5A7NS89</accession>
<feature type="compositionally biased region" description="Pro residues" evidence="9">
    <location>
        <begin position="1"/>
        <end position="13"/>
    </location>
</feature>
<dbReference type="Proteomes" id="UP000325307">
    <property type="component" value="Unassembled WGS sequence"/>
</dbReference>
<feature type="binding site" evidence="8">
    <location>
        <position position="125"/>
    </location>
    <ligand>
        <name>Zn(2+)</name>
        <dbReference type="ChEBI" id="CHEBI:29105"/>
        <note>catalytic</note>
    </ligand>
</feature>
<dbReference type="PANTHER" id="PTHR11079:SF202">
    <property type="entry name" value="TRNA-SPECIFIC ADENOSINE DEAMINASE"/>
    <property type="match status" value="1"/>
</dbReference>
<feature type="region of interest" description="Disordered" evidence="9">
    <location>
        <begin position="194"/>
        <end position="235"/>
    </location>
</feature>
<evidence type="ECO:0000256" key="7">
    <source>
        <dbReference type="ARBA" id="ARBA00048045"/>
    </source>
</evidence>
<feature type="active site" description="Proton donor" evidence="8">
    <location>
        <position position="91"/>
    </location>
</feature>
<dbReference type="InterPro" id="IPR016193">
    <property type="entry name" value="Cytidine_deaminase-like"/>
</dbReference>
<dbReference type="Gene3D" id="3.40.140.10">
    <property type="entry name" value="Cytidine Deaminase, domain 2"/>
    <property type="match status" value="1"/>
</dbReference>
<evidence type="ECO:0000259" key="10">
    <source>
        <dbReference type="PROSITE" id="PS51747"/>
    </source>
</evidence>
<evidence type="ECO:0000313" key="11">
    <source>
        <dbReference type="EMBL" id="GER22827.1"/>
    </source>
</evidence>
<evidence type="ECO:0000256" key="1">
    <source>
        <dbReference type="ARBA" id="ARBA00010669"/>
    </source>
</evidence>
<keyword evidence="3 8" id="KW-0819">tRNA processing</keyword>
<comment type="function">
    <text evidence="8">Catalyzes the deamination of adenosine to inosine at the wobble position 34 of tRNA(Arg2).</text>
</comment>
<keyword evidence="5 8" id="KW-0378">Hydrolase</keyword>
<evidence type="ECO:0000256" key="8">
    <source>
        <dbReference type="HAMAP-Rule" id="MF_00972"/>
    </source>
</evidence>
<evidence type="ECO:0000256" key="5">
    <source>
        <dbReference type="ARBA" id="ARBA00022801"/>
    </source>
</evidence>
<comment type="subunit">
    <text evidence="2 8">Homodimer.</text>
</comment>
<dbReference type="InterPro" id="IPR002125">
    <property type="entry name" value="CMP_dCMP_dom"/>
</dbReference>
<sequence>MIEPAPQPGPPQDPGAHVAPAPQGGPGRVRGRGAPLPGHVEWMGLALAEARLALRTEDVPIGAVVVGPSGEVLATGRNEREALGDPTAHAELVAIRAAAAALRGSEHDDGWRLEDCTLVVTLEPCAMCAGAIVLSRIPRVVFGAWDEKAGASGSVFDILREPRLNHWVEVFPGVQEQECAQLLLDFFRARRQPRRTAAPGPTKGGVFCARGPLTPPNPAHTMGAAPDRRGPTPAP</sequence>
<dbReference type="PROSITE" id="PS51747">
    <property type="entry name" value="CYT_DCMP_DEAMINASES_2"/>
    <property type="match status" value="1"/>
</dbReference>
<evidence type="ECO:0000256" key="9">
    <source>
        <dbReference type="SAM" id="MobiDB-lite"/>
    </source>
</evidence>
<dbReference type="NCBIfam" id="NF008113">
    <property type="entry name" value="PRK10860.1"/>
    <property type="match status" value="1"/>
</dbReference>
<organism evidence="11 12">
    <name type="scientific">Zafaria cholistanensis</name>
    <dbReference type="NCBI Taxonomy" id="1682741"/>
    <lineage>
        <taxon>Bacteria</taxon>
        <taxon>Bacillati</taxon>
        <taxon>Actinomycetota</taxon>
        <taxon>Actinomycetes</taxon>
        <taxon>Micrococcales</taxon>
        <taxon>Micrococcaceae</taxon>
        <taxon>Zafaria</taxon>
    </lineage>
</organism>
<evidence type="ECO:0000256" key="3">
    <source>
        <dbReference type="ARBA" id="ARBA00022694"/>
    </source>
</evidence>
<dbReference type="EMBL" id="BKDJ01000005">
    <property type="protein sequence ID" value="GER22827.1"/>
    <property type="molecule type" value="Genomic_DNA"/>
</dbReference>
<keyword evidence="6 8" id="KW-0862">Zinc</keyword>
<comment type="catalytic activity">
    <reaction evidence="7 8">
        <text>adenosine(34) in tRNA + H2O + H(+) = inosine(34) in tRNA + NH4(+)</text>
        <dbReference type="Rhea" id="RHEA:43168"/>
        <dbReference type="Rhea" id="RHEA-COMP:10373"/>
        <dbReference type="Rhea" id="RHEA-COMP:10374"/>
        <dbReference type="ChEBI" id="CHEBI:15377"/>
        <dbReference type="ChEBI" id="CHEBI:15378"/>
        <dbReference type="ChEBI" id="CHEBI:28938"/>
        <dbReference type="ChEBI" id="CHEBI:74411"/>
        <dbReference type="ChEBI" id="CHEBI:82852"/>
        <dbReference type="EC" id="3.5.4.33"/>
    </reaction>
</comment>
<dbReference type="HAMAP" id="MF_00972">
    <property type="entry name" value="tRNA_aden_deaminase"/>
    <property type="match status" value="1"/>
</dbReference>
<dbReference type="AlphaFoldDB" id="A0A5A7NS89"/>
<dbReference type="PANTHER" id="PTHR11079">
    <property type="entry name" value="CYTOSINE DEAMINASE FAMILY MEMBER"/>
    <property type="match status" value="1"/>
</dbReference>
<name>A0A5A7NS89_9MICC</name>
<feature type="compositionally biased region" description="Basic and acidic residues" evidence="9">
    <location>
        <begin position="226"/>
        <end position="235"/>
    </location>
</feature>
<feature type="region of interest" description="Disordered" evidence="9">
    <location>
        <begin position="1"/>
        <end position="35"/>
    </location>
</feature>
<dbReference type="CDD" id="cd01285">
    <property type="entry name" value="nucleoside_deaminase"/>
    <property type="match status" value="1"/>
</dbReference>
<dbReference type="EC" id="3.5.4.33" evidence="8"/>
<keyword evidence="12" id="KW-1185">Reference proteome</keyword>
<dbReference type="GO" id="GO:0052717">
    <property type="term" value="F:tRNA-specific adenosine-34 deaminase activity"/>
    <property type="evidence" value="ECO:0007669"/>
    <property type="project" value="UniProtKB-UniRule"/>
</dbReference>
<dbReference type="GO" id="GO:0002100">
    <property type="term" value="P:tRNA wobble adenosine to inosine editing"/>
    <property type="evidence" value="ECO:0007669"/>
    <property type="project" value="UniProtKB-UniRule"/>
</dbReference>
<evidence type="ECO:0000313" key="12">
    <source>
        <dbReference type="Proteomes" id="UP000325307"/>
    </source>
</evidence>
<evidence type="ECO:0000256" key="4">
    <source>
        <dbReference type="ARBA" id="ARBA00022723"/>
    </source>
</evidence>
<feature type="binding site" evidence="8">
    <location>
        <position position="128"/>
    </location>
    <ligand>
        <name>Zn(2+)</name>
        <dbReference type="ChEBI" id="CHEBI:29105"/>
        <note>catalytic</note>
    </ligand>
</feature>
<dbReference type="FunFam" id="3.40.140.10:FF:000005">
    <property type="entry name" value="tRNA-specific adenosine deaminase"/>
    <property type="match status" value="1"/>
</dbReference>
<evidence type="ECO:0000256" key="6">
    <source>
        <dbReference type="ARBA" id="ARBA00022833"/>
    </source>
</evidence>
<dbReference type="InterPro" id="IPR028883">
    <property type="entry name" value="tRNA_aden_deaminase"/>
</dbReference>
<dbReference type="InterPro" id="IPR016192">
    <property type="entry name" value="APOBEC/CMP_deaminase_Zn-bd"/>
</dbReference>
<protein>
    <recommendedName>
        <fullName evidence="8">tRNA-specific adenosine deaminase</fullName>
        <ecNumber evidence="8">3.5.4.33</ecNumber>
    </recommendedName>
</protein>
<evidence type="ECO:0000256" key="2">
    <source>
        <dbReference type="ARBA" id="ARBA00011738"/>
    </source>
</evidence>
<proteinExistence type="inferred from homology"/>
<keyword evidence="4 8" id="KW-0479">Metal-binding</keyword>